<proteinExistence type="predicted"/>
<reference evidence="1" key="1">
    <citation type="journal article" date="2023" name="Plant J.">
        <title>The genome of the king protea, Protea cynaroides.</title>
        <authorList>
            <person name="Chang J."/>
            <person name="Duong T.A."/>
            <person name="Schoeman C."/>
            <person name="Ma X."/>
            <person name="Roodt D."/>
            <person name="Barker N."/>
            <person name="Li Z."/>
            <person name="Van de Peer Y."/>
            <person name="Mizrachi E."/>
        </authorList>
    </citation>
    <scope>NUCLEOTIDE SEQUENCE</scope>
    <source>
        <tissue evidence="1">Young leaves</tissue>
    </source>
</reference>
<organism evidence="1 2">
    <name type="scientific">Protea cynaroides</name>
    <dbReference type="NCBI Taxonomy" id="273540"/>
    <lineage>
        <taxon>Eukaryota</taxon>
        <taxon>Viridiplantae</taxon>
        <taxon>Streptophyta</taxon>
        <taxon>Embryophyta</taxon>
        <taxon>Tracheophyta</taxon>
        <taxon>Spermatophyta</taxon>
        <taxon>Magnoliopsida</taxon>
        <taxon>Proteales</taxon>
        <taxon>Proteaceae</taxon>
        <taxon>Protea</taxon>
    </lineage>
</organism>
<evidence type="ECO:0000313" key="1">
    <source>
        <dbReference type="EMBL" id="KAJ4951455.1"/>
    </source>
</evidence>
<dbReference type="AlphaFoldDB" id="A0A9Q0JUZ6"/>
<comment type="caution">
    <text evidence="1">The sequence shown here is derived from an EMBL/GenBank/DDBJ whole genome shotgun (WGS) entry which is preliminary data.</text>
</comment>
<keyword evidence="2" id="KW-1185">Reference proteome</keyword>
<dbReference type="EMBL" id="JAMYWD010000012">
    <property type="protein sequence ID" value="KAJ4951455.1"/>
    <property type="molecule type" value="Genomic_DNA"/>
</dbReference>
<accession>A0A9Q0JUZ6</accession>
<evidence type="ECO:0000313" key="2">
    <source>
        <dbReference type="Proteomes" id="UP001141806"/>
    </source>
</evidence>
<gene>
    <name evidence="1" type="ORF">NE237_028287</name>
</gene>
<protein>
    <submittedName>
        <fullName evidence="1">Uncharacterized protein</fullName>
    </submittedName>
</protein>
<name>A0A9Q0JUZ6_9MAGN</name>
<dbReference type="Proteomes" id="UP001141806">
    <property type="component" value="Unassembled WGS sequence"/>
</dbReference>
<sequence length="282" mass="31503">MTKWRSGLTRQEVMPTSLMVDPRRELVVDPRTSGSAGDRRLQSEGTINQIDELVSPEIRLVALFLYRMCPTGKNHYRMWQSLQWAMKSCLDLVRLDVAMVNLDGLADLKFQREAINATKCHYLWQRSAFGNESRILANLADGNWYRDSKRRSLYRSIRPDLVLVPRRSCRCIWEPYLQNGKVLSHVAAGCGLPLRIDGEDVGKVTTGAVLVADAAASVGGGRYPSSPVETDVRWCMRRLGTGVTITLFFPTVIDSKVSMMEVRGSVEVPHGVQMIGSTMGIG</sequence>